<accession>A0A4U6BMH6</accession>
<dbReference type="OrthoDB" id="9763189at2"/>
<evidence type="ECO:0000256" key="3">
    <source>
        <dbReference type="ARBA" id="ARBA00022741"/>
    </source>
</evidence>
<evidence type="ECO:0000313" key="11">
    <source>
        <dbReference type="Proteomes" id="UP000034832"/>
    </source>
</evidence>
<dbReference type="InterPro" id="IPR011053">
    <property type="entry name" value="Single_hybrid_motif"/>
</dbReference>
<dbReference type="InterPro" id="IPR011764">
    <property type="entry name" value="Biotin_carboxylation_dom"/>
</dbReference>
<keyword evidence="2" id="KW-0436">Ligase</keyword>
<dbReference type="GO" id="GO:0046872">
    <property type="term" value="F:metal ion binding"/>
    <property type="evidence" value="ECO:0007669"/>
    <property type="project" value="InterPro"/>
</dbReference>
<evidence type="ECO:0000256" key="4">
    <source>
        <dbReference type="ARBA" id="ARBA00022840"/>
    </source>
</evidence>
<dbReference type="Pfam" id="PF02785">
    <property type="entry name" value="Biotin_carb_C"/>
    <property type="match status" value="1"/>
</dbReference>
<dbReference type="Pfam" id="PF00289">
    <property type="entry name" value="Biotin_carb_N"/>
    <property type="match status" value="1"/>
</dbReference>
<gene>
    <name evidence="10" type="ORF">YH63_001425</name>
</gene>
<dbReference type="Proteomes" id="UP000034832">
    <property type="component" value="Unassembled WGS sequence"/>
</dbReference>
<dbReference type="SUPFAM" id="SSF51246">
    <property type="entry name" value="Rudiment single hybrid motif"/>
    <property type="match status" value="1"/>
</dbReference>
<keyword evidence="3 6" id="KW-0547">Nucleotide-binding</keyword>
<evidence type="ECO:0000256" key="5">
    <source>
        <dbReference type="ARBA" id="ARBA00023267"/>
    </source>
</evidence>
<feature type="domain" description="Lipoyl-binding" evidence="7">
    <location>
        <begin position="581"/>
        <end position="657"/>
    </location>
</feature>
<dbReference type="PANTHER" id="PTHR18866:SF33">
    <property type="entry name" value="METHYLCROTONOYL-COA CARBOXYLASE SUBUNIT ALPHA, MITOCHONDRIAL-RELATED"/>
    <property type="match status" value="1"/>
</dbReference>
<evidence type="ECO:0000313" key="10">
    <source>
        <dbReference type="EMBL" id="TKT70188.1"/>
    </source>
</evidence>
<dbReference type="FunFam" id="3.40.50.20:FF:000010">
    <property type="entry name" value="Propionyl-CoA carboxylase subunit alpha"/>
    <property type="match status" value="1"/>
</dbReference>
<dbReference type="RefSeq" id="WP_046829145.1">
    <property type="nucleotide sequence ID" value="NZ_LBIA02000001.1"/>
</dbReference>
<dbReference type="InterPro" id="IPR005482">
    <property type="entry name" value="Biotin_COase_C"/>
</dbReference>
<evidence type="ECO:0000256" key="2">
    <source>
        <dbReference type="ARBA" id="ARBA00022598"/>
    </source>
</evidence>
<feature type="domain" description="ATP-grasp" evidence="8">
    <location>
        <begin position="120"/>
        <end position="316"/>
    </location>
</feature>
<evidence type="ECO:0000256" key="1">
    <source>
        <dbReference type="ARBA" id="ARBA00001953"/>
    </source>
</evidence>
<dbReference type="Gene3D" id="3.30.470.20">
    <property type="entry name" value="ATP-grasp fold, B domain"/>
    <property type="match status" value="1"/>
</dbReference>
<name>A0A4U6BMH6_9BRAD</name>
<evidence type="ECO:0000259" key="9">
    <source>
        <dbReference type="PROSITE" id="PS50979"/>
    </source>
</evidence>
<dbReference type="Pfam" id="PF00364">
    <property type="entry name" value="Biotin_lipoyl"/>
    <property type="match status" value="1"/>
</dbReference>
<reference evidence="10" key="1">
    <citation type="submission" date="2019-04" db="EMBL/GenBank/DDBJ databases">
        <title>Whole genome sequencing of cave bacteria.</title>
        <authorList>
            <person name="Gan H.M."/>
            <person name="Barton H."/>
            <person name="Savka M.A."/>
        </authorList>
    </citation>
    <scope>NUCLEOTIDE SEQUENCE [LARGE SCALE GENOMIC DNA]</scope>
    <source>
        <strain evidence="10">LC387</strain>
    </source>
</reference>
<dbReference type="CDD" id="cd06850">
    <property type="entry name" value="biotinyl_domain"/>
    <property type="match status" value="1"/>
</dbReference>
<keyword evidence="5" id="KW-0092">Biotin</keyword>
<organism evidence="10 11">
    <name type="scientific">Afipia massiliensis</name>
    <dbReference type="NCBI Taxonomy" id="211460"/>
    <lineage>
        <taxon>Bacteria</taxon>
        <taxon>Pseudomonadati</taxon>
        <taxon>Pseudomonadota</taxon>
        <taxon>Alphaproteobacteria</taxon>
        <taxon>Hyphomicrobiales</taxon>
        <taxon>Nitrobacteraceae</taxon>
        <taxon>Afipia</taxon>
    </lineage>
</organism>
<proteinExistence type="predicted"/>
<dbReference type="SUPFAM" id="SSF51230">
    <property type="entry name" value="Single hybrid motif"/>
    <property type="match status" value="1"/>
</dbReference>
<keyword evidence="11" id="KW-1185">Reference proteome</keyword>
<evidence type="ECO:0000259" key="7">
    <source>
        <dbReference type="PROSITE" id="PS50968"/>
    </source>
</evidence>
<evidence type="ECO:0000256" key="6">
    <source>
        <dbReference type="PROSITE-ProRule" id="PRU00409"/>
    </source>
</evidence>
<comment type="cofactor">
    <cofactor evidence="1">
        <name>biotin</name>
        <dbReference type="ChEBI" id="CHEBI:57586"/>
    </cofactor>
</comment>
<dbReference type="STRING" id="211460.YH63_17445"/>
<dbReference type="GO" id="GO:0016874">
    <property type="term" value="F:ligase activity"/>
    <property type="evidence" value="ECO:0007669"/>
    <property type="project" value="UniProtKB-KW"/>
</dbReference>
<dbReference type="InterPro" id="IPR005481">
    <property type="entry name" value="BC-like_N"/>
</dbReference>
<dbReference type="SUPFAM" id="SSF52440">
    <property type="entry name" value="PreATP-grasp domain"/>
    <property type="match status" value="1"/>
</dbReference>
<comment type="caution">
    <text evidence="10">The sequence shown here is derived from an EMBL/GenBank/DDBJ whole genome shotgun (WGS) entry which is preliminary data.</text>
</comment>
<dbReference type="InterPro" id="IPR011761">
    <property type="entry name" value="ATP-grasp"/>
</dbReference>
<dbReference type="Gene3D" id="2.40.50.100">
    <property type="match status" value="1"/>
</dbReference>
<protein>
    <submittedName>
        <fullName evidence="10">ATP-grasp domain-containing protein</fullName>
    </submittedName>
</protein>
<dbReference type="InterPro" id="IPR005479">
    <property type="entry name" value="CPAse_ATP-bd"/>
</dbReference>
<dbReference type="InterPro" id="IPR050856">
    <property type="entry name" value="Biotin_carboxylase_complex"/>
</dbReference>
<dbReference type="PROSITE" id="PS50968">
    <property type="entry name" value="BIOTINYL_LIPOYL"/>
    <property type="match status" value="1"/>
</dbReference>
<dbReference type="PROSITE" id="PS00867">
    <property type="entry name" value="CPSASE_2"/>
    <property type="match status" value="1"/>
</dbReference>
<feature type="domain" description="Biotin carboxylation" evidence="9">
    <location>
        <begin position="1"/>
        <end position="443"/>
    </location>
</feature>
<dbReference type="Pfam" id="PF02786">
    <property type="entry name" value="CPSase_L_D2"/>
    <property type="match status" value="1"/>
</dbReference>
<dbReference type="EMBL" id="LBIA02000001">
    <property type="protein sequence ID" value="TKT70188.1"/>
    <property type="molecule type" value="Genomic_DNA"/>
</dbReference>
<dbReference type="PROSITE" id="PS50975">
    <property type="entry name" value="ATP_GRASP"/>
    <property type="match status" value="1"/>
</dbReference>
<dbReference type="AlphaFoldDB" id="A0A4U6BMH6"/>
<dbReference type="GO" id="GO:0005524">
    <property type="term" value="F:ATP binding"/>
    <property type="evidence" value="ECO:0007669"/>
    <property type="project" value="UniProtKB-UniRule"/>
</dbReference>
<dbReference type="InterPro" id="IPR016185">
    <property type="entry name" value="PreATP-grasp_dom_sf"/>
</dbReference>
<dbReference type="InterPro" id="IPR011054">
    <property type="entry name" value="Rudment_hybrid_motif"/>
</dbReference>
<keyword evidence="4 6" id="KW-0067">ATP-binding</keyword>
<dbReference type="SMART" id="SM00878">
    <property type="entry name" value="Biotin_carb_C"/>
    <property type="match status" value="1"/>
</dbReference>
<dbReference type="PANTHER" id="PTHR18866">
    <property type="entry name" value="CARBOXYLASE:PYRUVATE/ACETYL-COA/PROPIONYL-COA CARBOXYLASE"/>
    <property type="match status" value="1"/>
</dbReference>
<sequence>MFKKILVANRGEIACRVARTCRRLGIQVATVHSAADRTALHVREIGESIEIGAAPASESYLVIDRIVEAASRVGADAVHPGYGFLAENGDFADALAKKGIAFIGPSPEVLRQFGNKASAKQIAKLAGVPVVPGTDRPSASIEEIEHAVVGMKLPVLLKAAAGGGGKGMRVVNSAATALADIQAAMREGKSSFGDPSLIVEQFLPDARHIEVQILGDGQGNVVHLFDRECSLQRRHQKVIEEAPVLSLDPALRESILTHAVRLGERVRYAGLGTVEFIVKDGDAFFLEVNPRIQVEHPVTESVTGLDLVELQIRAVADGALPLAQADVRVSGVAIEARLYAEDADNGFLPSTGTIENLRLTDMVRVDAGISAGMAITPYYDPMIAKLIATAATRIEAYARLDAALLDCTVGGVTTNLTFLRRIVSDSNVRTNEVHTGTIDDIVASGVEMPRFHLDAHIAAGLWLWSRRNDRIWGGPEGLTGWRLGSGAPEPAAAPAIHLGAPGRSHDVTFGYAGRPDALLVSIESRTTTFAFHAHSDGQVTVAYDDVAMTVTPTLSDTFSGFASAVANAGFTVHPYLSGSLLAHVGANDGQVRAPMMGRVVSVNVEMGQSIAAGDVLAVMESMKMELTIASSTAGCVTHIDCVVDATVERDQVVFVVSPDVENAA</sequence>
<evidence type="ECO:0000259" key="8">
    <source>
        <dbReference type="PROSITE" id="PS50975"/>
    </source>
</evidence>
<dbReference type="SUPFAM" id="SSF56059">
    <property type="entry name" value="Glutathione synthetase ATP-binding domain-like"/>
    <property type="match status" value="1"/>
</dbReference>
<dbReference type="PROSITE" id="PS50979">
    <property type="entry name" value="BC"/>
    <property type="match status" value="1"/>
</dbReference>
<dbReference type="InterPro" id="IPR000089">
    <property type="entry name" value="Biotin_lipoyl"/>
</dbReference>